<dbReference type="Pfam" id="PF12589">
    <property type="entry name" value="WBS_methylT"/>
    <property type="match status" value="1"/>
</dbReference>
<name>A0A5J4YNR2_PORPP</name>
<evidence type="ECO:0000256" key="6">
    <source>
        <dbReference type="ARBA" id="ARBA00022679"/>
    </source>
</evidence>
<feature type="compositionally biased region" description="Basic residues" evidence="9">
    <location>
        <begin position="238"/>
        <end position="254"/>
    </location>
</feature>
<gene>
    <name evidence="12" type="ORF">FVE85_8087</name>
</gene>
<evidence type="ECO:0000256" key="1">
    <source>
        <dbReference type="ARBA" id="ARBA00004123"/>
    </source>
</evidence>
<reference evidence="13" key="1">
    <citation type="journal article" date="2019" name="Nat. Commun.">
        <title>Expansion of phycobilisome linker gene families in mesophilic red algae.</title>
        <authorList>
            <person name="Lee J."/>
            <person name="Kim D."/>
            <person name="Bhattacharya D."/>
            <person name="Yoon H.S."/>
        </authorList>
    </citation>
    <scope>NUCLEOTIDE SEQUENCE [LARGE SCALE GENOMIC DNA]</scope>
    <source>
        <strain evidence="13">CCMP 1328</strain>
    </source>
</reference>
<comment type="subcellular location">
    <subcellularLocation>
        <location evidence="2">Cytoplasm</location>
    </subcellularLocation>
    <subcellularLocation>
        <location evidence="1">Nucleus</location>
    </subcellularLocation>
</comment>
<keyword evidence="5 12" id="KW-0489">Methyltransferase</keyword>
<organism evidence="12 13">
    <name type="scientific">Porphyridium purpureum</name>
    <name type="common">Red alga</name>
    <name type="synonym">Porphyridium cruentum</name>
    <dbReference type="NCBI Taxonomy" id="35688"/>
    <lineage>
        <taxon>Eukaryota</taxon>
        <taxon>Rhodophyta</taxon>
        <taxon>Bangiophyceae</taxon>
        <taxon>Porphyridiales</taxon>
        <taxon>Porphyridiaceae</taxon>
        <taxon>Porphyridium</taxon>
    </lineage>
</organism>
<dbReference type="GO" id="GO:0016435">
    <property type="term" value="F:rRNA (guanine) methyltransferase activity"/>
    <property type="evidence" value="ECO:0007669"/>
    <property type="project" value="InterPro"/>
</dbReference>
<keyword evidence="4" id="KW-0963">Cytoplasm</keyword>
<feature type="compositionally biased region" description="Basic and acidic residues" evidence="9">
    <location>
        <begin position="220"/>
        <end position="237"/>
    </location>
</feature>
<evidence type="ECO:0000259" key="10">
    <source>
        <dbReference type="Pfam" id="PF08241"/>
    </source>
</evidence>
<dbReference type="InterPro" id="IPR039769">
    <property type="entry name" value="Bud23-like"/>
</dbReference>
<comment type="caution">
    <text evidence="12">The sequence shown here is derived from an EMBL/GenBank/DDBJ whole genome shotgun (WGS) entry which is preliminary data.</text>
</comment>
<dbReference type="InterPro" id="IPR013216">
    <property type="entry name" value="Methyltransf_11"/>
</dbReference>
<dbReference type="FunFam" id="3.40.50.150:FF:000017">
    <property type="entry name" value="probable 18S rRNA (Guanine-N(7))-methyltransferase"/>
    <property type="match status" value="1"/>
</dbReference>
<dbReference type="GO" id="GO:0005737">
    <property type="term" value="C:cytoplasm"/>
    <property type="evidence" value="ECO:0007669"/>
    <property type="project" value="UniProtKB-SubCell"/>
</dbReference>
<dbReference type="PANTHER" id="PTHR12734">
    <property type="entry name" value="METHYLTRANSFERASE-RELATED"/>
    <property type="match status" value="1"/>
</dbReference>
<evidence type="ECO:0000256" key="8">
    <source>
        <dbReference type="ARBA" id="ARBA00023242"/>
    </source>
</evidence>
<dbReference type="GO" id="GO:0005730">
    <property type="term" value="C:nucleolus"/>
    <property type="evidence" value="ECO:0007669"/>
    <property type="project" value="UniProtKB-ARBA"/>
</dbReference>
<feature type="region of interest" description="Disordered" evidence="9">
    <location>
        <begin position="220"/>
        <end position="295"/>
    </location>
</feature>
<evidence type="ECO:0000313" key="12">
    <source>
        <dbReference type="EMBL" id="KAA8492580.1"/>
    </source>
</evidence>
<dbReference type="Proteomes" id="UP000324585">
    <property type="component" value="Unassembled WGS sequence"/>
</dbReference>
<keyword evidence="7" id="KW-0949">S-adenosyl-L-methionine</keyword>
<dbReference type="OMA" id="KHYLVVQ"/>
<dbReference type="EMBL" id="VRMN01000009">
    <property type="protein sequence ID" value="KAA8492580.1"/>
    <property type="molecule type" value="Genomic_DNA"/>
</dbReference>
<proteinExistence type="inferred from homology"/>
<feature type="domain" description="18S rRNA (guanine(1575)-N(7))-methyltransferase Bud23 C-terminal" evidence="11">
    <location>
        <begin position="220"/>
        <end position="292"/>
    </location>
</feature>
<evidence type="ECO:0000313" key="13">
    <source>
        <dbReference type="Proteomes" id="UP000324585"/>
    </source>
</evidence>
<protein>
    <submittedName>
        <fullName evidence="12">Putative 18S rRNA (Guanine-N(7))-methyltransferase</fullName>
    </submittedName>
</protein>
<dbReference type="Pfam" id="PF08241">
    <property type="entry name" value="Methyltransf_11"/>
    <property type="match status" value="1"/>
</dbReference>
<dbReference type="InterPro" id="IPR022238">
    <property type="entry name" value="Bud23_C"/>
</dbReference>
<evidence type="ECO:0000256" key="9">
    <source>
        <dbReference type="SAM" id="MobiDB-lite"/>
    </source>
</evidence>
<evidence type="ECO:0000256" key="3">
    <source>
        <dbReference type="ARBA" id="ARBA00005547"/>
    </source>
</evidence>
<sequence>MSRPEHVAPPEVFYNESEAKKYLMSSRMIEIQAKLANRCLELLALPEDGGSKLLLDIGCGTGLSGDVLSESGHIWVGTDISPAMLDVALERDAEGDLFQADAGDGMFFRNGVFDGAISVSVLQWLCNADSSNVKPRKRLLVFFETLYACLYRGSRAVFQFYPENESQMELISASAMRAGFTGGIIVDYPHSTRAKKIYLCLRAGPALPVALQPKALLVGDGEHDPQQAGRQHVEFSKRRERPKKAGAGKLKKGGARGSAISKVDSIHALKERQRRQGHDVKLDSRYTGKKRSKKF</sequence>
<dbReference type="InterPro" id="IPR029063">
    <property type="entry name" value="SAM-dependent_MTases_sf"/>
</dbReference>
<keyword evidence="13" id="KW-1185">Reference proteome</keyword>
<dbReference type="SUPFAM" id="SSF53335">
    <property type="entry name" value="S-adenosyl-L-methionine-dependent methyltransferases"/>
    <property type="match status" value="1"/>
</dbReference>
<dbReference type="CDD" id="cd02440">
    <property type="entry name" value="AdoMet_MTases"/>
    <property type="match status" value="1"/>
</dbReference>
<dbReference type="Gene3D" id="3.40.50.150">
    <property type="entry name" value="Vaccinia Virus protein VP39"/>
    <property type="match status" value="1"/>
</dbReference>
<feature type="domain" description="Methyltransferase type 11" evidence="10">
    <location>
        <begin position="55"/>
        <end position="127"/>
    </location>
</feature>
<evidence type="ECO:0000256" key="4">
    <source>
        <dbReference type="ARBA" id="ARBA00022490"/>
    </source>
</evidence>
<evidence type="ECO:0000256" key="7">
    <source>
        <dbReference type="ARBA" id="ARBA00022691"/>
    </source>
</evidence>
<accession>A0A5J4YNR2</accession>
<evidence type="ECO:0000256" key="2">
    <source>
        <dbReference type="ARBA" id="ARBA00004496"/>
    </source>
</evidence>
<comment type="similarity">
    <text evidence="3">Belongs to the class I-like SAM-binding methyltransferase superfamily. BUD23/WBSCR22 family.</text>
</comment>
<dbReference type="AlphaFoldDB" id="A0A5J4YNR2"/>
<feature type="compositionally biased region" description="Basic and acidic residues" evidence="9">
    <location>
        <begin position="264"/>
        <end position="286"/>
    </location>
</feature>
<dbReference type="PANTHER" id="PTHR12734:SF0">
    <property type="entry name" value="18S RRNA (GUANINE-N(7))-METHYLTRANSFERASE-RELATED"/>
    <property type="match status" value="1"/>
</dbReference>
<dbReference type="GO" id="GO:0070476">
    <property type="term" value="P:rRNA (guanine-N7)-methylation"/>
    <property type="evidence" value="ECO:0007669"/>
    <property type="project" value="InterPro"/>
</dbReference>
<keyword evidence="6 12" id="KW-0808">Transferase</keyword>
<keyword evidence="8" id="KW-0539">Nucleus</keyword>
<evidence type="ECO:0000256" key="5">
    <source>
        <dbReference type="ARBA" id="ARBA00022603"/>
    </source>
</evidence>
<dbReference type="OrthoDB" id="2877at2759"/>
<evidence type="ECO:0000259" key="11">
    <source>
        <dbReference type="Pfam" id="PF12589"/>
    </source>
</evidence>